<proteinExistence type="predicted"/>
<name>A0A1I7ZTS2_9BILA</name>
<dbReference type="AlphaFoldDB" id="A0A1I7ZTS2"/>
<feature type="compositionally biased region" description="Polar residues" evidence="1">
    <location>
        <begin position="94"/>
        <end position="117"/>
    </location>
</feature>
<evidence type="ECO:0000256" key="1">
    <source>
        <dbReference type="SAM" id="MobiDB-lite"/>
    </source>
</evidence>
<keyword evidence="2" id="KW-1185">Reference proteome</keyword>
<evidence type="ECO:0000313" key="2">
    <source>
        <dbReference type="Proteomes" id="UP000095287"/>
    </source>
</evidence>
<accession>A0A1I7ZTS2</accession>
<protein>
    <submittedName>
        <fullName evidence="3">GRIP domain-containing protein</fullName>
    </submittedName>
</protein>
<evidence type="ECO:0000313" key="3">
    <source>
        <dbReference type="WBParaSite" id="L893_g29845.t1"/>
    </source>
</evidence>
<sequence length="159" mass="18211">MGYNGRHSDLDLISFLYRSYSTLKSEYVMLKQEHTEEKEHLLRHNESELIDTLKDLRTYCDVLLKDRTQLVERIKLLEEANQNVNKGAHEQSPEDSLTSGGESETSLPPKNANDPNLMSVLTNELAQMRMALNESLSSAVEIKHLGEMVKQHTRELETV</sequence>
<feature type="region of interest" description="Disordered" evidence="1">
    <location>
        <begin position="84"/>
        <end position="117"/>
    </location>
</feature>
<dbReference type="WBParaSite" id="L893_g29845.t1">
    <property type="protein sequence ID" value="L893_g29845.t1"/>
    <property type="gene ID" value="L893_g29845"/>
</dbReference>
<dbReference type="Proteomes" id="UP000095287">
    <property type="component" value="Unplaced"/>
</dbReference>
<reference evidence="3" key="1">
    <citation type="submission" date="2016-11" db="UniProtKB">
        <authorList>
            <consortium name="WormBaseParasite"/>
        </authorList>
    </citation>
    <scope>IDENTIFICATION</scope>
</reference>
<organism evidence="2 3">
    <name type="scientific">Steinernema glaseri</name>
    <dbReference type="NCBI Taxonomy" id="37863"/>
    <lineage>
        <taxon>Eukaryota</taxon>
        <taxon>Metazoa</taxon>
        <taxon>Ecdysozoa</taxon>
        <taxon>Nematoda</taxon>
        <taxon>Chromadorea</taxon>
        <taxon>Rhabditida</taxon>
        <taxon>Tylenchina</taxon>
        <taxon>Panagrolaimomorpha</taxon>
        <taxon>Strongyloidoidea</taxon>
        <taxon>Steinernematidae</taxon>
        <taxon>Steinernema</taxon>
    </lineage>
</organism>